<keyword evidence="1" id="KW-0732">Signal</keyword>
<sequence>MIPILIFLSATWISSIHSSTRQLQELANEHMELFNDIVLSINLTKFRENFKTPYTIHWCDDEFRLKTTQVDVIRDDFDYPIGSDASFGLGLVAFAAKWVVDDKILEYRTQGFNMQNIHRLEKIGEKFIFSEETRHVCHENLY</sequence>
<proteinExistence type="predicted"/>
<evidence type="ECO:0008006" key="4">
    <source>
        <dbReference type="Google" id="ProtNLM"/>
    </source>
</evidence>
<dbReference type="Proteomes" id="UP001152747">
    <property type="component" value="Unassembled WGS sequence"/>
</dbReference>
<evidence type="ECO:0000256" key="1">
    <source>
        <dbReference type="SAM" id="SignalP"/>
    </source>
</evidence>
<keyword evidence="3" id="KW-1185">Reference proteome</keyword>
<evidence type="ECO:0000313" key="2">
    <source>
        <dbReference type="EMBL" id="CAI5446841.1"/>
    </source>
</evidence>
<dbReference type="EMBL" id="CANHGI010000004">
    <property type="protein sequence ID" value="CAI5446841.1"/>
    <property type="molecule type" value="Genomic_DNA"/>
</dbReference>
<dbReference type="AlphaFoldDB" id="A0A9P1IMM6"/>
<accession>A0A9P1IMM6</accession>
<protein>
    <recommendedName>
        <fullName evidence="4">Glycosyltransferase family 92 protein</fullName>
    </recommendedName>
</protein>
<comment type="caution">
    <text evidence="2">The sequence shown here is derived from an EMBL/GenBank/DDBJ whole genome shotgun (WGS) entry which is preliminary data.</text>
</comment>
<feature type="chain" id="PRO_5040461565" description="Glycosyltransferase family 92 protein" evidence="1">
    <location>
        <begin position="19"/>
        <end position="142"/>
    </location>
</feature>
<organism evidence="2 3">
    <name type="scientific">Caenorhabditis angaria</name>
    <dbReference type="NCBI Taxonomy" id="860376"/>
    <lineage>
        <taxon>Eukaryota</taxon>
        <taxon>Metazoa</taxon>
        <taxon>Ecdysozoa</taxon>
        <taxon>Nematoda</taxon>
        <taxon>Chromadorea</taxon>
        <taxon>Rhabditida</taxon>
        <taxon>Rhabditina</taxon>
        <taxon>Rhabditomorpha</taxon>
        <taxon>Rhabditoidea</taxon>
        <taxon>Rhabditidae</taxon>
        <taxon>Peloderinae</taxon>
        <taxon>Caenorhabditis</taxon>
    </lineage>
</organism>
<gene>
    <name evidence="2" type="ORF">CAMP_LOCUS9478</name>
</gene>
<feature type="signal peptide" evidence="1">
    <location>
        <begin position="1"/>
        <end position="18"/>
    </location>
</feature>
<reference evidence="2" key="1">
    <citation type="submission" date="2022-11" db="EMBL/GenBank/DDBJ databases">
        <authorList>
            <person name="Kikuchi T."/>
        </authorList>
    </citation>
    <scope>NUCLEOTIDE SEQUENCE</scope>
    <source>
        <strain evidence="2">PS1010</strain>
    </source>
</reference>
<name>A0A9P1IMM6_9PELO</name>
<evidence type="ECO:0000313" key="3">
    <source>
        <dbReference type="Proteomes" id="UP001152747"/>
    </source>
</evidence>